<dbReference type="GO" id="GO:0005634">
    <property type="term" value="C:nucleus"/>
    <property type="evidence" value="ECO:0007669"/>
    <property type="project" value="TreeGrafter"/>
</dbReference>
<evidence type="ECO:0000313" key="2">
    <source>
        <dbReference type="EMBL" id="CAD7650682.1"/>
    </source>
</evidence>
<feature type="non-terminal residue" evidence="2">
    <location>
        <position position="1"/>
    </location>
</feature>
<accession>A0A7R9QMD1</accession>
<dbReference type="PROSITE" id="PS50290">
    <property type="entry name" value="PI3_4_KINASE_3"/>
    <property type="match status" value="1"/>
</dbReference>
<dbReference type="EMBL" id="CAJPIZ010053284">
    <property type="protein sequence ID" value="CAG2123031.1"/>
    <property type="molecule type" value="Genomic_DNA"/>
</dbReference>
<gene>
    <name evidence="2" type="ORF">OSB1V03_LOCUS22976</name>
</gene>
<keyword evidence="3" id="KW-1185">Reference proteome</keyword>
<dbReference type="OrthoDB" id="5570127at2759"/>
<dbReference type="SUPFAM" id="SSF56112">
    <property type="entry name" value="Protein kinase-like (PK-like)"/>
    <property type="match status" value="1"/>
</dbReference>
<dbReference type="InterPro" id="IPR036940">
    <property type="entry name" value="PI3/4_kinase_cat_sf"/>
</dbReference>
<name>A0A7R9QMD1_9ACAR</name>
<dbReference type="GO" id="GO:0006281">
    <property type="term" value="P:DNA repair"/>
    <property type="evidence" value="ECO:0007669"/>
    <property type="project" value="TreeGrafter"/>
</dbReference>
<evidence type="ECO:0000313" key="3">
    <source>
        <dbReference type="Proteomes" id="UP000759131"/>
    </source>
</evidence>
<dbReference type="PANTHER" id="PTHR11139:SF1">
    <property type="entry name" value="TRANSFORMATION_TRANSCRIPTION DOMAIN-ASSOCIATED PROTEIN"/>
    <property type="match status" value="1"/>
</dbReference>
<dbReference type="GO" id="GO:0006355">
    <property type="term" value="P:regulation of DNA-templated transcription"/>
    <property type="evidence" value="ECO:0007669"/>
    <property type="project" value="TreeGrafter"/>
</dbReference>
<proteinExistence type="predicted"/>
<evidence type="ECO:0000259" key="1">
    <source>
        <dbReference type="PROSITE" id="PS50290"/>
    </source>
</evidence>
<dbReference type="Proteomes" id="UP000759131">
    <property type="component" value="Unassembled WGS sequence"/>
</dbReference>
<reference evidence="2" key="1">
    <citation type="submission" date="2020-11" db="EMBL/GenBank/DDBJ databases">
        <authorList>
            <person name="Tran Van P."/>
        </authorList>
    </citation>
    <scope>NUCLEOTIDE SEQUENCE</scope>
</reference>
<dbReference type="AlphaFoldDB" id="A0A7R9QMD1"/>
<dbReference type="Gene3D" id="1.10.1070.11">
    <property type="entry name" value="Phosphatidylinositol 3-/4-kinase, catalytic domain"/>
    <property type="match status" value="1"/>
</dbReference>
<sequence length="140" mass="16203">MIPTNLIKEWAIQTFPSATDLWTFRKQFTLQLSLAAFAEYVLHLTRLNPEMMYIHQDSGLMNVAYYRFDIDDSTGELDGNRPVPFRLTHNISELISWMGMSGPLTSSMIASARCLVTPNFKVQSILRAVLRDEMMMWHKK</sequence>
<dbReference type="InterPro" id="IPR000403">
    <property type="entry name" value="PI3/4_kinase_cat_dom"/>
</dbReference>
<dbReference type="InterPro" id="IPR011009">
    <property type="entry name" value="Kinase-like_dom_sf"/>
</dbReference>
<dbReference type="GO" id="GO:0035267">
    <property type="term" value="C:NuA4 histone acetyltransferase complex"/>
    <property type="evidence" value="ECO:0007669"/>
    <property type="project" value="TreeGrafter"/>
</dbReference>
<protein>
    <recommendedName>
        <fullName evidence="1">PI3K/PI4K catalytic domain-containing protein</fullName>
    </recommendedName>
</protein>
<dbReference type="Pfam" id="PF00454">
    <property type="entry name" value="PI3_PI4_kinase"/>
    <property type="match status" value="1"/>
</dbReference>
<dbReference type="GO" id="GO:0000124">
    <property type="term" value="C:SAGA complex"/>
    <property type="evidence" value="ECO:0007669"/>
    <property type="project" value="TreeGrafter"/>
</dbReference>
<feature type="domain" description="PI3K/PI4K catalytic" evidence="1">
    <location>
        <begin position="1"/>
        <end position="140"/>
    </location>
</feature>
<organism evidence="2">
    <name type="scientific">Medioppia subpectinata</name>
    <dbReference type="NCBI Taxonomy" id="1979941"/>
    <lineage>
        <taxon>Eukaryota</taxon>
        <taxon>Metazoa</taxon>
        <taxon>Ecdysozoa</taxon>
        <taxon>Arthropoda</taxon>
        <taxon>Chelicerata</taxon>
        <taxon>Arachnida</taxon>
        <taxon>Acari</taxon>
        <taxon>Acariformes</taxon>
        <taxon>Sarcoptiformes</taxon>
        <taxon>Oribatida</taxon>
        <taxon>Brachypylina</taxon>
        <taxon>Oppioidea</taxon>
        <taxon>Oppiidae</taxon>
        <taxon>Medioppia</taxon>
    </lineage>
</organism>
<dbReference type="PANTHER" id="PTHR11139">
    <property type="entry name" value="ATAXIA TELANGIECTASIA MUTATED ATM -RELATED"/>
    <property type="match status" value="1"/>
</dbReference>
<dbReference type="EMBL" id="OC907859">
    <property type="protein sequence ID" value="CAD7650682.1"/>
    <property type="molecule type" value="Genomic_DNA"/>
</dbReference>
<dbReference type="InterPro" id="IPR050517">
    <property type="entry name" value="DDR_Repair_Kinase"/>
</dbReference>